<dbReference type="InterPro" id="IPR043148">
    <property type="entry name" value="TagF_C"/>
</dbReference>
<protein>
    <submittedName>
        <fullName evidence="1">Unannotated protein</fullName>
    </submittedName>
</protein>
<proteinExistence type="predicted"/>
<name>A0A6J6CBU3_9ZZZZ</name>
<gene>
    <name evidence="1" type="ORF">UFOPK1433_00992</name>
</gene>
<dbReference type="AlphaFoldDB" id="A0A6J6CBU3"/>
<dbReference type="SUPFAM" id="SSF53756">
    <property type="entry name" value="UDP-Glycosyltransferase/glycogen phosphorylase"/>
    <property type="match status" value="1"/>
</dbReference>
<organism evidence="1">
    <name type="scientific">freshwater metagenome</name>
    <dbReference type="NCBI Taxonomy" id="449393"/>
    <lineage>
        <taxon>unclassified sequences</taxon>
        <taxon>metagenomes</taxon>
        <taxon>ecological metagenomes</taxon>
    </lineage>
</organism>
<dbReference type="Gene3D" id="3.40.50.12580">
    <property type="match status" value="1"/>
</dbReference>
<dbReference type="EMBL" id="CAEZSN010000131">
    <property type="protein sequence ID" value="CAB4548910.1"/>
    <property type="molecule type" value="Genomic_DNA"/>
</dbReference>
<evidence type="ECO:0000313" key="1">
    <source>
        <dbReference type="EMBL" id="CAB4548910.1"/>
    </source>
</evidence>
<reference evidence="1" key="1">
    <citation type="submission" date="2020-05" db="EMBL/GenBank/DDBJ databases">
        <authorList>
            <person name="Chiriac C."/>
            <person name="Salcher M."/>
            <person name="Ghai R."/>
            <person name="Kavagutti S V."/>
        </authorList>
    </citation>
    <scope>NUCLEOTIDE SEQUENCE</scope>
</reference>
<sequence length="419" mass="47502">MTSSSNRIKVVFLTFYFEAWDALADIHELMLADDRFDVTVISIPRRFRAEEPFASEEKVSEFLETSGIKHLRFNFEDSFEGQTKLRELAPDYVFINYPWQRNYQPGYRVEQLAEFTKVAYVPYYSLALVNEPGEIGVTPYLYTQRSNQLASLVFTQDPNTLDAYAKTSRGNGYVHLTGTPKIDSLVRKVQSGETNWPLPAGNRKMVWAPHHSFSPDWFNFGMFPQIAQDMLQFAKLHPELDIVMRPHPIMFGNLVASGIRTKAELDAWLASWKALPNTAIDSEGAIAPLFAAADIFVSDGISFLGEYPLATGKPAIFFEKEQHWPWSPIGKIASRANIHVHNFRDFEDVFEEFLEHGLPNLSAEIEELRMAAQPFPGLAAQKIVEVVLNDFEAGTPLVDKASVTEVAWENRPGTEPSWD</sequence>
<accession>A0A6J6CBU3</accession>